<protein>
    <recommendedName>
        <fullName evidence="1">Glucose/Sorbosone dehydrogenase domain-containing protein</fullName>
    </recommendedName>
</protein>
<dbReference type="InterPro" id="IPR011042">
    <property type="entry name" value="6-blade_b-propeller_TolB-like"/>
</dbReference>
<dbReference type="PANTHER" id="PTHR19328:SF13">
    <property type="entry name" value="HIPL1 PROTEIN"/>
    <property type="match status" value="1"/>
</dbReference>
<keyword evidence="3" id="KW-1185">Reference proteome</keyword>
<dbReference type="InterPro" id="IPR011041">
    <property type="entry name" value="Quinoprot_gluc/sorb_DH_b-prop"/>
</dbReference>
<reference evidence="2" key="1">
    <citation type="submission" date="2017-04" db="EMBL/GenBank/DDBJ databases">
        <title>Genome deletions in a multicellular cyanobacterial endosymbiont for morphological adaptation in marine diatoms.</title>
        <authorList>
            <person name="Wang Y."/>
            <person name="Gao H."/>
            <person name="Li R."/>
            <person name="Xu X."/>
        </authorList>
    </citation>
    <scope>NUCLEOTIDE SEQUENCE</scope>
    <source>
        <strain evidence="2">FACHB 800</strain>
    </source>
</reference>
<sequence>MNLVTIDIKSENFFDAVPRSDQFFGVPQIMKLTRNMVARKLFFAMVLPIFSACNLPTTESANINNQQTPTATSVSQQNLTKNLACTLVENGFGAPGKVKLQVEEVVTGLEVPWGIAFLPNQDMLVTERPGRVRLVRKGKLIPQPVATVNVTESGEDGLLGIATHPNFAQNRFFYLYYTADKNGAQVNRVERWQLAQNGLTASPDKVIIDNIPVAQFHNGGRIRFGPDGMLYIGTGDAREPQISQDVKSLGGKILRVTPDGQVPPDNPFGKNPVYITGIRNTQGFDWVNQSTLWVTDHGPSGDLGRRGHDELSLAKAGDNLGWPNIYRCESQQGLVTPSIVWREALPPGGAAIYTGNSIPEWRGSLIIASLRSQHLQRVVFNSQSPQQIEMHEVYLQGEYGRLREVIMGTDGELYVTTSNCDGRGSCPSQQDKILRITRRSGS</sequence>
<dbReference type="Proteomes" id="UP000683511">
    <property type="component" value="Chromosome"/>
</dbReference>
<feature type="domain" description="Glucose/Sorbosone dehydrogenase" evidence="1">
    <location>
        <begin position="109"/>
        <end position="423"/>
    </location>
</feature>
<dbReference type="Pfam" id="PF07995">
    <property type="entry name" value="GSDH"/>
    <property type="match status" value="1"/>
</dbReference>
<dbReference type="Gene3D" id="2.120.10.30">
    <property type="entry name" value="TolB, C-terminal domain"/>
    <property type="match status" value="1"/>
</dbReference>
<dbReference type="InterPro" id="IPR012938">
    <property type="entry name" value="Glc/Sorbosone_DH"/>
</dbReference>
<name>A0A975TBM8_9NOST</name>
<dbReference type="AlphaFoldDB" id="A0A975TBM8"/>
<dbReference type="PANTHER" id="PTHR19328">
    <property type="entry name" value="HEDGEHOG-INTERACTING PROTEIN"/>
    <property type="match status" value="1"/>
</dbReference>
<evidence type="ECO:0000313" key="2">
    <source>
        <dbReference type="EMBL" id="QXE25836.1"/>
    </source>
</evidence>
<dbReference type="KEGG" id="rsin:B6N60_04556"/>
<evidence type="ECO:0000259" key="1">
    <source>
        <dbReference type="Pfam" id="PF07995"/>
    </source>
</evidence>
<gene>
    <name evidence="2" type="ORF">B6N60_04556</name>
</gene>
<evidence type="ECO:0000313" key="3">
    <source>
        <dbReference type="Proteomes" id="UP000683511"/>
    </source>
</evidence>
<dbReference type="EMBL" id="CP021056">
    <property type="protein sequence ID" value="QXE25836.1"/>
    <property type="molecule type" value="Genomic_DNA"/>
</dbReference>
<organism evidence="2 3">
    <name type="scientific">Richelia sinica FACHB-800</name>
    <dbReference type="NCBI Taxonomy" id="1357546"/>
    <lineage>
        <taxon>Bacteria</taxon>
        <taxon>Bacillati</taxon>
        <taxon>Cyanobacteriota</taxon>
        <taxon>Cyanophyceae</taxon>
        <taxon>Nostocales</taxon>
        <taxon>Nostocaceae</taxon>
        <taxon>Richelia</taxon>
    </lineage>
</organism>
<accession>A0A975TBM8</accession>
<proteinExistence type="predicted"/>
<dbReference type="SUPFAM" id="SSF50952">
    <property type="entry name" value="Soluble quinoprotein glucose dehydrogenase"/>
    <property type="match status" value="1"/>
</dbReference>